<evidence type="ECO:0000256" key="1">
    <source>
        <dbReference type="SAM" id="SignalP"/>
    </source>
</evidence>
<feature type="domain" description="Knottins-like" evidence="2">
    <location>
        <begin position="24"/>
        <end position="60"/>
    </location>
</feature>
<protein>
    <recommendedName>
        <fullName evidence="2">Knottins-like domain-containing protein</fullName>
    </recommendedName>
</protein>
<dbReference type="InterPro" id="IPR036574">
    <property type="entry name" value="Scorpion_toxin-like_sf"/>
</dbReference>
<dbReference type="Gene3D" id="3.30.30.10">
    <property type="entry name" value="Knottin, scorpion toxin-like"/>
    <property type="match status" value="1"/>
</dbReference>
<reference evidence="4" key="1">
    <citation type="journal article" date="2019" name="Nat. Commun.">
        <title>The genome of broomcorn millet.</title>
        <authorList>
            <person name="Zou C."/>
            <person name="Miki D."/>
            <person name="Li D."/>
            <person name="Tang Q."/>
            <person name="Xiao L."/>
            <person name="Rajput S."/>
            <person name="Deng P."/>
            <person name="Jia W."/>
            <person name="Huang R."/>
            <person name="Zhang M."/>
            <person name="Sun Y."/>
            <person name="Hu J."/>
            <person name="Fu X."/>
            <person name="Schnable P.S."/>
            <person name="Li F."/>
            <person name="Zhang H."/>
            <person name="Feng B."/>
            <person name="Zhu X."/>
            <person name="Liu R."/>
            <person name="Schnable J.C."/>
            <person name="Zhu J.-K."/>
            <person name="Zhang H."/>
        </authorList>
    </citation>
    <scope>NUCLEOTIDE SEQUENCE [LARGE SCALE GENOMIC DNA]</scope>
</reference>
<gene>
    <name evidence="3" type="ORF">C2845_PM12G04130</name>
</gene>
<keyword evidence="1" id="KW-0732">Signal</keyword>
<dbReference type="InterPro" id="IPR003614">
    <property type="entry name" value="Knottins"/>
</dbReference>
<evidence type="ECO:0000313" key="4">
    <source>
        <dbReference type="Proteomes" id="UP000275267"/>
    </source>
</evidence>
<dbReference type="Proteomes" id="UP000275267">
    <property type="component" value="Unassembled WGS sequence"/>
</dbReference>
<dbReference type="EMBL" id="PQIB02000012">
    <property type="protein sequence ID" value="RLM79565.1"/>
    <property type="molecule type" value="Genomic_DNA"/>
</dbReference>
<sequence>MKGKTAATAMLLLLLTFGVEADRCETGSRSYKGACNDHNCWAVCITEGSTGGFCKVGLGCAN</sequence>
<proteinExistence type="predicted"/>
<dbReference type="Pfam" id="PF00304">
    <property type="entry name" value="Gamma-thionin"/>
    <property type="match status" value="1"/>
</dbReference>
<dbReference type="OrthoDB" id="680677at2759"/>
<comment type="caution">
    <text evidence="3">The sequence shown here is derived from an EMBL/GenBank/DDBJ whole genome shotgun (WGS) entry which is preliminary data.</text>
</comment>
<feature type="chain" id="PRO_5018170427" description="Knottins-like domain-containing protein" evidence="1">
    <location>
        <begin position="22"/>
        <end position="62"/>
    </location>
</feature>
<name>A0A3L6QIA4_PANMI</name>
<dbReference type="SUPFAM" id="SSF57095">
    <property type="entry name" value="Scorpion toxin-like"/>
    <property type="match status" value="1"/>
</dbReference>
<dbReference type="AlphaFoldDB" id="A0A3L6QIA4"/>
<dbReference type="STRING" id="4540.A0A3L6QIA4"/>
<keyword evidence="4" id="KW-1185">Reference proteome</keyword>
<feature type="signal peptide" evidence="1">
    <location>
        <begin position="1"/>
        <end position="21"/>
    </location>
</feature>
<evidence type="ECO:0000259" key="2">
    <source>
        <dbReference type="Pfam" id="PF00304"/>
    </source>
</evidence>
<evidence type="ECO:0000313" key="3">
    <source>
        <dbReference type="EMBL" id="RLM79565.1"/>
    </source>
</evidence>
<accession>A0A3L6QIA4</accession>
<organism evidence="3 4">
    <name type="scientific">Panicum miliaceum</name>
    <name type="common">Proso millet</name>
    <name type="synonym">Broomcorn millet</name>
    <dbReference type="NCBI Taxonomy" id="4540"/>
    <lineage>
        <taxon>Eukaryota</taxon>
        <taxon>Viridiplantae</taxon>
        <taxon>Streptophyta</taxon>
        <taxon>Embryophyta</taxon>
        <taxon>Tracheophyta</taxon>
        <taxon>Spermatophyta</taxon>
        <taxon>Magnoliopsida</taxon>
        <taxon>Liliopsida</taxon>
        <taxon>Poales</taxon>
        <taxon>Poaceae</taxon>
        <taxon>PACMAD clade</taxon>
        <taxon>Panicoideae</taxon>
        <taxon>Panicodae</taxon>
        <taxon>Paniceae</taxon>
        <taxon>Panicinae</taxon>
        <taxon>Panicum</taxon>
        <taxon>Panicum sect. Panicum</taxon>
    </lineage>
</organism>